<name>A0A0E9T7P1_ANGAN</name>
<dbReference type="AlphaFoldDB" id="A0A0E9T7P1"/>
<evidence type="ECO:0000313" key="2">
    <source>
        <dbReference type="EMBL" id="JAH48743.1"/>
    </source>
</evidence>
<evidence type="ECO:0000256" key="1">
    <source>
        <dbReference type="SAM" id="SignalP"/>
    </source>
</evidence>
<proteinExistence type="predicted"/>
<feature type="signal peptide" evidence="1">
    <location>
        <begin position="1"/>
        <end position="20"/>
    </location>
</feature>
<feature type="chain" id="PRO_5002433220" evidence="1">
    <location>
        <begin position="21"/>
        <end position="48"/>
    </location>
</feature>
<dbReference type="EMBL" id="GBXM01059834">
    <property type="protein sequence ID" value="JAH48743.1"/>
    <property type="molecule type" value="Transcribed_RNA"/>
</dbReference>
<reference evidence="2" key="2">
    <citation type="journal article" date="2015" name="Fish Shellfish Immunol.">
        <title>Early steps in the European eel (Anguilla anguilla)-Vibrio vulnificus interaction in the gills: Role of the RtxA13 toxin.</title>
        <authorList>
            <person name="Callol A."/>
            <person name="Pajuelo D."/>
            <person name="Ebbesson L."/>
            <person name="Teles M."/>
            <person name="MacKenzie S."/>
            <person name="Amaro C."/>
        </authorList>
    </citation>
    <scope>NUCLEOTIDE SEQUENCE</scope>
</reference>
<reference evidence="2" key="1">
    <citation type="submission" date="2014-11" db="EMBL/GenBank/DDBJ databases">
        <authorList>
            <person name="Amaro Gonzalez C."/>
        </authorList>
    </citation>
    <scope>NUCLEOTIDE SEQUENCE</scope>
</reference>
<accession>A0A0E9T7P1</accession>
<keyword evidence="1" id="KW-0732">Signal</keyword>
<organism evidence="2">
    <name type="scientific">Anguilla anguilla</name>
    <name type="common">European freshwater eel</name>
    <name type="synonym">Muraena anguilla</name>
    <dbReference type="NCBI Taxonomy" id="7936"/>
    <lineage>
        <taxon>Eukaryota</taxon>
        <taxon>Metazoa</taxon>
        <taxon>Chordata</taxon>
        <taxon>Craniata</taxon>
        <taxon>Vertebrata</taxon>
        <taxon>Euteleostomi</taxon>
        <taxon>Actinopterygii</taxon>
        <taxon>Neopterygii</taxon>
        <taxon>Teleostei</taxon>
        <taxon>Anguilliformes</taxon>
        <taxon>Anguillidae</taxon>
        <taxon>Anguilla</taxon>
    </lineage>
</organism>
<protein>
    <submittedName>
        <fullName evidence="2">Uncharacterized protein</fullName>
    </submittedName>
</protein>
<sequence length="48" mass="5797">MLSHEFLVLLFSAITVHVMARIRKSREKVAFMVIPLLFKQRRCIEKYF</sequence>